<proteinExistence type="predicted"/>
<sequence length="61" mass="7111">MLQSKNFRLRTRRSIVLDFHNLRLTKVVPTTIGSKLVDLFRESLLELIVLTELLETTLECP</sequence>
<keyword evidence="2" id="KW-1185">Reference proteome</keyword>
<evidence type="ECO:0000313" key="1">
    <source>
        <dbReference type="EMBL" id="GAA3354500.1"/>
    </source>
</evidence>
<evidence type="ECO:0000313" key="2">
    <source>
        <dbReference type="Proteomes" id="UP001500483"/>
    </source>
</evidence>
<comment type="caution">
    <text evidence="1">The sequence shown here is derived from an EMBL/GenBank/DDBJ whole genome shotgun (WGS) entry which is preliminary data.</text>
</comment>
<accession>A0ABP6RLF1</accession>
<protein>
    <submittedName>
        <fullName evidence="1">Uncharacterized protein</fullName>
    </submittedName>
</protein>
<reference evidence="2" key="1">
    <citation type="journal article" date="2019" name="Int. J. Syst. Evol. Microbiol.">
        <title>The Global Catalogue of Microorganisms (GCM) 10K type strain sequencing project: providing services to taxonomists for standard genome sequencing and annotation.</title>
        <authorList>
            <consortium name="The Broad Institute Genomics Platform"/>
            <consortium name="The Broad Institute Genome Sequencing Center for Infectious Disease"/>
            <person name="Wu L."/>
            <person name="Ma J."/>
        </authorList>
    </citation>
    <scope>NUCLEOTIDE SEQUENCE [LARGE SCALE GENOMIC DNA]</scope>
    <source>
        <strain evidence="2">JCM 9687</strain>
    </source>
</reference>
<organism evidence="1 2">
    <name type="scientific">Saccharopolyspora gregorii</name>
    <dbReference type="NCBI Taxonomy" id="33914"/>
    <lineage>
        <taxon>Bacteria</taxon>
        <taxon>Bacillati</taxon>
        <taxon>Actinomycetota</taxon>
        <taxon>Actinomycetes</taxon>
        <taxon>Pseudonocardiales</taxon>
        <taxon>Pseudonocardiaceae</taxon>
        <taxon>Saccharopolyspora</taxon>
    </lineage>
</organism>
<dbReference type="Proteomes" id="UP001500483">
    <property type="component" value="Unassembled WGS sequence"/>
</dbReference>
<gene>
    <name evidence="1" type="ORF">GCM10020366_11370</name>
</gene>
<name>A0ABP6RLF1_9PSEU</name>
<dbReference type="EMBL" id="BAAAYK010000036">
    <property type="protein sequence ID" value="GAA3354500.1"/>
    <property type="molecule type" value="Genomic_DNA"/>
</dbReference>